<accession>A0A4P9XMC5</accession>
<dbReference type="GO" id="GO:0003676">
    <property type="term" value="F:nucleic acid binding"/>
    <property type="evidence" value="ECO:0007669"/>
    <property type="project" value="InterPro"/>
</dbReference>
<proteinExistence type="predicted"/>
<feature type="compositionally biased region" description="Acidic residues" evidence="7">
    <location>
        <begin position="337"/>
        <end position="352"/>
    </location>
</feature>
<evidence type="ECO:0000256" key="4">
    <source>
        <dbReference type="ARBA" id="ARBA00022833"/>
    </source>
</evidence>
<dbReference type="EMBL" id="KZ992772">
    <property type="protein sequence ID" value="RKP07067.1"/>
    <property type="molecule type" value="Genomic_DNA"/>
</dbReference>
<feature type="region of interest" description="Disordered" evidence="7">
    <location>
        <begin position="327"/>
        <end position="352"/>
    </location>
</feature>
<feature type="compositionally biased region" description="Acidic residues" evidence="7">
    <location>
        <begin position="263"/>
        <end position="279"/>
    </location>
</feature>
<dbReference type="Proteomes" id="UP000271241">
    <property type="component" value="Unassembled WGS sequence"/>
</dbReference>
<evidence type="ECO:0000256" key="6">
    <source>
        <dbReference type="ARBA" id="ARBA00023242"/>
    </source>
</evidence>
<dbReference type="SUPFAM" id="SSF57667">
    <property type="entry name" value="beta-beta-alpha zinc fingers"/>
    <property type="match status" value="1"/>
</dbReference>
<reference evidence="11" key="1">
    <citation type="journal article" date="2018" name="Nat. Microbiol.">
        <title>Leveraging single-cell genomics to expand the fungal tree of life.</title>
        <authorList>
            <person name="Ahrendt S.R."/>
            <person name="Quandt C.A."/>
            <person name="Ciobanu D."/>
            <person name="Clum A."/>
            <person name="Salamov A."/>
            <person name="Andreopoulos B."/>
            <person name="Cheng J.F."/>
            <person name="Woyke T."/>
            <person name="Pelin A."/>
            <person name="Henrissat B."/>
            <person name="Reynolds N.K."/>
            <person name="Benny G.L."/>
            <person name="Smith M.E."/>
            <person name="James T.Y."/>
            <person name="Grigoriev I.V."/>
        </authorList>
    </citation>
    <scope>NUCLEOTIDE SEQUENCE [LARGE SCALE GENOMIC DNA]</scope>
    <source>
        <strain evidence="11">RSA 1356</strain>
    </source>
</reference>
<keyword evidence="11" id="KW-1185">Reference proteome</keyword>
<keyword evidence="4" id="KW-0862">Zinc</keyword>
<feature type="region of interest" description="Disordered" evidence="7">
    <location>
        <begin position="83"/>
        <end position="206"/>
    </location>
</feature>
<dbReference type="GO" id="GO:0005681">
    <property type="term" value="C:spliceosomal complex"/>
    <property type="evidence" value="ECO:0007669"/>
    <property type="project" value="InterPro"/>
</dbReference>
<evidence type="ECO:0000313" key="11">
    <source>
        <dbReference type="Proteomes" id="UP000271241"/>
    </source>
</evidence>
<evidence type="ECO:0000256" key="1">
    <source>
        <dbReference type="ARBA" id="ARBA00004123"/>
    </source>
</evidence>
<feature type="compositionally biased region" description="Basic and acidic residues" evidence="7">
    <location>
        <begin position="182"/>
        <end position="197"/>
    </location>
</feature>
<evidence type="ECO:0000313" key="9">
    <source>
        <dbReference type="EMBL" id="RKP06627.1"/>
    </source>
</evidence>
<evidence type="ECO:0000256" key="3">
    <source>
        <dbReference type="ARBA" id="ARBA00022771"/>
    </source>
</evidence>
<keyword evidence="5" id="KW-0175">Coiled coil</keyword>
<protein>
    <recommendedName>
        <fullName evidence="8">C2H2-type domain-containing protein</fullName>
    </recommendedName>
</protein>
<feature type="compositionally biased region" description="Acidic residues" evidence="7">
    <location>
        <begin position="124"/>
        <end position="139"/>
    </location>
</feature>
<evidence type="ECO:0000313" key="10">
    <source>
        <dbReference type="EMBL" id="RKP07067.1"/>
    </source>
</evidence>
<evidence type="ECO:0000259" key="8">
    <source>
        <dbReference type="Pfam" id="PF12874"/>
    </source>
</evidence>
<dbReference type="OrthoDB" id="77607at2759"/>
<dbReference type="GO" id="GO:0033314">
    <property type="term" value="P:mitotic DNA replication checkpoint signaling"/>
    <property type="evidence" value="ECO:0007669"/>
    <property type="project" value="TreeGrafter"/>
</dbReference>
<keyword evidence="2" id="KW-0479">Metal-binding</keyword>
<name>A0A4P9XMC5_9FUNG</name>
<dbReference type="AlphaFoldDB" id="A0A4P9XMC5"/>
<dbReference type="GO" id="GO:0008270">
    <property type="term" value="F:zinc ion binding"/>
    <property type="evidence" value="ECO:0007669"/>
    <property type="project" value="UniProtKB-KW"/>
</dbReference>
<evidence type="ECO:0000256" key="2">
    <source>
        <dbReference type="ARBA" id="ARBA00022723"/>
    </source>
</evidence>
<evidence type="ECO:0000256" key="7">
    <source>
        <dbReference type="SAM" id="MobiDB-lite"/>
    </source>
</evidence>
<keyword evidence="6" id="KW-0539">Nucleus</keyword>
<gene>
    <name evidence="10" type="ORF">THASP1DRAFT_31119</name>
    <name evidence="9" type="ORF">THASP1DRAFT_31557</name>
</gene>
<feature type="region of interest" description="Disordered" evidence="7">
    <location>
        <begin position="249"/>
        <end position="279"/>
    </location>
</feature>
<dbReference type="PANTHER" id="PTHR13278:SF0">
    <property type="entry name" value="ZINC FINGER PROTEIN 830"/>
    <property type="match status" value="1"/>
</dbReference>
<dbReference type="PANTHER" id="PTHR13278">
    <property type="entry name" value="ZINC FINGER PROTEIN 830"/>
    <property type="match status" value="1"/>
</dbReference>
<reference evidence="10" key="2">
    <citation type="submission" date="2018-07" db="EMBL/GenBank/DDBJ databases">
        <title>Leveraging single-cell genomics to expand the Fungal Tree of Life.</title>
        <authorList>
            <consortium name="DOE Joint Genome Institute"/>
            <person name="Ahrendt S.R."/>
            <person name="Quandt C.A."/>
            <person name="Ciobanu D."/>
            <person name="Clum A."/>
            <person name="Salamov A."/>
            <person name="Andreopoulos B."/>
            <person name="Cheng J.-F."/>
            <person name="Woyke T."/>
            <person name="Pelin A."/>
            <person name="Henrissat B."/>
            <person name="Reynolds N."/>
            <person name="Benny G.L."/>
            <person name="Smith M.E."/>
            <person name="James T.Y."/>
            <person name="Grigoriev I.V."/>
        </authorList>
    </citation>
    <scope>NUCLEOTIDE SEQUENCE</scope>
    <source>
        <strain evidence="10">RSA 1356</strain>
    </source>
</reference>
<sequence>MSADARRVLKRARLERERQQSGELATDRAASQTRIQSPIARYDAQGRLQCALCRVPVKSEHLWQAHLASRAHQTTVEQLRQLKAAGAGKRAPATTKPVGASVIKRPLSPTAQVQAPAKRKVDAAAEEEPESREEGEEEHQDVPATKRPRGDDENEDAAPTSALPAGFFDADDTGSNVPSSRHGGEGDDGKVAEKEETPDSALPAGFFDDTALEVKVRQELGGEHADIQKTADGAASNMDVEWERFQSELGGTASTAEKAALEDGYENAEDDKEGADLELDPAVLTANRWEDELAQEDDWRTRLATLRTRVSTKLTVTSAAVTAVASSAEALGRPDSVEDEDDEDEDSDSDLDVDLLAIMDWRAQQLG</sequence>
<feature type="region of interest" description="Disordered" evidence="7">
    <location>
        <begin position="1"/>
        <end position="34"/>
    </location>
</feature>
<dbReference type="STRING" id="78915.A0A4P9XMC5"/>
<keyword evidence="3" id="KW-0863">Zinc-finger</keyword>
<dbReference type="GO" id="GO:0033260">
    <property type="term" value="P:nuclear DNA replication"/>
    <property type="evidence" value="ECO:0007669"/>
    <property type="project" value="TreeGrafter"/>
</dbReference>
<dbReference type="Pfam" id="PF12874">
    <property type="entry name" value="zf-met"/>
    <property type="match status" value="1"/>
</dbReference>
<evidence type="ECO:0000256" key="5">
    <source>
        <dbReference type="ARBA" id="ARBA00023054"/>
    </source>
</evidence>
<dbReference type="InterPro" id="IPR040050">
    <property type="entry name" value="ZNF830-like"/>
</dbReference>
<organism evidence="10 11">
    <name type="scientific">Thamnocephalis sphaerospora</name>
    <dbReference type="NCBI Taxonomy" id="78915"/>
    <lineage>
        <taxon>Eukaryota</taxon>
        <taxon>Fungi</taxon>
        <taxon>Fungi incertae sedis</taxon>
        <taxon>Zoopagomycota</taxon>
        <taxon>Zoopagomycotina</taxon>
        <taxon>Zoopagomycetes</taxon>
        <taxon>Zoopagales</taxon>
        <taxon>Sigmoideomycetaceae</taxon>
        <taxon>Thamnocephalis</taxon>
    </lineage>
</organism>
<comment type="subcellular location">
    <subcellularLocation>
        <location evidence="1">Nucleus</location>
    </subcellularLocation>
</comment>
<feature type="domain" description="C2H2-type" evidence="8">
    <location>
        <begin position="49"/>
        <end position="72"/>
    </location>
</feature>
<dbReference type="InterPro" id="IPR036236">
    <property type="entry name" value="Znf_C2H2_sf"/>
</dbReference>
<dbReference type="InterPro" id="IPR013087">
    <property type="entry name" value="Znf_C2H2_type"/>
</dbReference>
<dbReference type="GO" id="GO:0044773">
    <property type="term" value="P:mitotic DNA damage checkpoint signaling"/>
    <property type="evidence" value="ECO:0007669"/>
    <property type="project" value="TreeGrafter"/>
</dbReference>
<feature type="compositionally biased region" description="Basic and acidic residues" evidence="7">
    <location>
        <begin position="1"/>
        <end position="20"/>
    </location>
</feature>
<dbReference type="EMBL" id="KZ992847">
    <property type="protein sequence ID" value="RKP06627.1"/>
    <property type="molecule type" value="Genomic_DNA"/>
</dbReference>